<dbReference type="InterPro" id="IPR002347">
    <property type="entry name" value="SDR_fam"/>
</dbReference>
<gene>
    <name evidence="2" type="ORF">XJ44_06160</name>
</gene>
<protein>
    <submittedName>
        <fullName evidence="2">Short-chain dehydrogenase</fullName>
    </submittedName>
</protein>
<dbReference type="Pfam" id="PF00106">
    <property type="entry name" value="adh_short"/>
    <property type="match status" value="1"/>
</dbReference>
<dbReference type="InterPro" id="IPR052184">
    <property type="entry name" value="SDR_enzymes"/>
</dbReference>
<comment type="caution">
    <text evidence="2">The sequence shown here is derived from an EMBL/GenBank/DDBJ whole genome shotgun (WGS) entry which is preliminary data.</text>
</comment>
<dbReference type="PRINTS" id="PR00081">
    <property type="entry name" value="GDHRDH"/>
</dbReference>
<evidence type="ECO:0000313" key="2">
    <source>
        <dbReference type="EMBL" id="ONN26876.1"/>
    </source>
</evidence>
<reference evidence="2 3" key="1">
    <citation type="submission" date="2015-06" db="EMBL/GenBank/DDBJ databases">
        <title>Genome sequencing of Thermotogales isolates from hydrothermal vents.</title>
        <authorList>
            <person name="Haverkamp T.H."/>
            <person name="Kublanov I.V."/>
            <person name="Nesbo C.L."/>
        </authorList>
    </citation>
    <scope>NUCLEOTIDE SEQUENCE [LARGE SCALE GENOMIC DNA]</scope>
    <source>
        <strain evidence="3">ik275mar</strain>
    </source>
</reference>
<sequence length="208" mass="22755">MNILITGANRGIGRALLLEAQRRGYTTIATMRNPVESAYYLDLSEKDSIDKFADELVETVDILINNAGVLYKDNFGNLDYENFIKTFKVNTLGALFLTEALYKRGKLRQGGKVVNISSVLGSIELTSGTNSFSYSLSKAALNMVTKLLSNKLKGISVISVHPGWVKTEMGGKEAPVLPNDSAKGILNVIEEINDTGVFVDYTGKLLPW</sequence>
<dbReference type="Gene3D" id="3.40.50.720">
    <property type="entry name" value="NAD(P)-binding Rossmann-like Domain"/>
    <property type="match status" value="1"/>
</dbReference>
<dbReference type="RefSeq" id="WP_075666123.1">
    <property type="nucleotide sequence ID" value="NZ_LBFC01000021.1"/>
</dbReference>
<dbReference type="InterPro" id="IPR036291">
    <property type="entry name" value="NAD(P)-bd_dom_sf"/>
</dbReference>
<dbReference type="SUPFAM" id="SSF51735">
    <property type="entry name" value="NAD(P)-binding Rossmann-fold domains"/>
    <property type="match status" value="1"/>
</dbReference>
<comment type="similarity">
    <text evidence="1">Belongs to the short-chain dehydrogenases/reductases (SDR) family.</text>
</comment>
<dbReference type="CDD" id="cd05325">
    <property type="entry name" value="carb_red_sniffer_like_SDR_c"/>
    <property type="match status" value="1"/>
</dbReference>
<dbReference type="PANTHER" id="PTHR45458:SF1">
    <property type="entry name" value="SHORT CHAIN DEHYDROGENASE"/>
    <property type="match status" value="1"/>
</dbReference>
<organism evidence="2 3">
    <name type="scientific">Thermosipho affectus</name>
    <dbReference type="NCBI Taxonomy" id="660294"/>
    <lineage>
        <taxon>Bacteria</taxon>
        <taxon>Thermotogati</taxon>
        <taxon>Thermotogota</taxon>
        <taxon>Thermotogae</taxon>
        <taxon>Thermotogales</taxon>
        <taxon>Fervidobacteriaceae</taxon>
        <taxon>Thermosipho</taxon>
    </lineage>
</organism>
<dbReference type="PRINTS" id="PR00080">
    <property type="entry name" value="SDRFAMILY"/>
</dbReference>
<evidence type="ECO:0000256" key="1">
    <source>
        <dbReference type="RuleBase" id="RU000363"/>
    </source>
</evidence>
<dbReference type="PANTHER" id="PTHR45458">
    <property type="entry name" value="SHORT-CHAIN DEHYDROGENASE/REDUCTASE SDR"/>
    <property type="match status" value="1"/>
</dbReference>
<evidence type="ECO:0000313" key="3">
    <source>
        <dbReference type="Proteomes" id="UP000242616"/>
    </source>
</evidence>
<dbReference type="EMBL" id="LBFC01000021">
    <property type="protein sequence ID" value="ONN26876.1"/>
    <property type="molecule type" value="Genomic_DNA"/>
</dbReference>
<name>A0ABX3II66_9BACT</name>
<proteinExistence type="inferred from homology"/>
<dbReference type="Proteomes" id="UP000242616">
    <property type="component" value="Unassembled WGS sequence"/>
</dbReference>
<accession>A0ABX3II66</accession>
<keyword evidence="3" id="KW-1185">Reference proteome</keyword>